<dbReference type="EMBL" id="CABVLU010000002">
    <property type="protein sequence ID" value="VVT48963.1"/>
    <property type="molecule type" value="Genomic_DNA"/>
</dbReference>
<dbReference type="OrthoDB" id="4842715at2759"/>
<dbReference type="GeneID" id="43580857"/>
<dbReference type="PANTHER" id="PTHR33481">
    <property type="entry name" value="REVERSE TRANSCRIPTASE"/>
    <property type="match status" value="1"/>
</dbReference>
<dbReference type="CDD" id="cd01650">
    <property type="entry name" value="RT_nLTR_like"/>
    <property type="match status" value="1"/>
</dbReference>
<dbReference type="InterPro" id="IPR000477">
    <property type="entry name" value="RT_dom"/>
</dbReference>
<dbReference type="Pfam" id="PF00078">
    <property type="entry name" value="RVT_1"/>
    <property type="match status" value="1"/>
</dbReference>
<sequence>MRNPLTNSITKTVEERFDVLAATFFPQVPPLTTHTRPLITDEDHIELMSAADVRRAVLEFNPNKAPGPDGIFSKTIQALYKSDNPLFRDRLNSLFQACQHKGYHPTEWKTSHTVIIPKPHKKDKASLKSYRPIALLNTMGKMLERVFCNSITAFIDRSSILNEYQFGCRKGYSAPDALLKLINDIKSKQETNPKTRTSAIMVDIKGAFDNVDHKHLLETLDKKNFPQGTIEWISSFITNRSTAIITDGIVDKTRPTTKGIPQGSPLSPILFNIYTTGLYHRLSEIPGIKFAGFVDDVTIYCHDSQARATNSLGLALKACVEWATKAHTEIDLGDKLNFIHFGNKTANPPRLPVPCQQTLREPQDEAKVLGVILDRKLNFKPHISLKKEQAIQAINFITRLGGTTDGLTGFAFKLLYNSCIVPIISYGWGMG</sequence>
<keyword evidence="3" id="KW-1185">Reference proteome</keyword>
<proteinExistence type="predicted"/>
<organism evidence="2 3">
    <name type="scientific">Magnusiomyces paraingens</name>
    <dbReference type="NCBI Taxonomy" id="2606893"/>
    <lineage>
        <taxon>Eukaryota</taxon>
        <taxon>Fungi</taxon>
        <taxon>Dikarya</taxon>
        <taxon>Ascomycota</taxon>
        <taxon>Saccharomycotina</taxon>
        <taxon>Dipodascomycetes</taxon>
        <taxon>Dipodascales</taxon>
        <taxon>Dipodascaceae</taxon>
        <taxon>Magnusiomyces</taxon>
    </lineage>
</organism>
<dbReference type="SUPFAM" id="SSF56672">
    <property type="entry name" value="DNA/RNA polymerases"/>
    <property type="match status" value="1"/>
</dbReference>
<dbReference type="RefSeq" id="XP_031852648.1">
    <property type="nucleotide sequence ID" value="XM_031996757.1"/>
</dbReference>
<dbReference type="PROSITE" id="PS50878">
    <property type="entry name" value="RT_POL"/>
    <property type="match status" value="1"/>
</dbReference>
<gene>
    <name evidence="2" type="ORF">SAPINGB_P002037</name>
</gene>
<name>A0A5E8BE27_9ASCO</name>
<evidence type="ECO:0000259" key="1">
    <source>
        <dbReference type="PROSITE" id="PS50878"/>
    </source>
</evidence>
<protein>
    <recommendedName>
        <fullName evidence="1">Reverse transcriptase domain-containing protein</fullName>
    </recommendedName>
</protein>
<dbReference type="Proteomes" id="UP000398389">
    <property type="component" value="Unassembled WGS sequence"/>
</dbReference>
<dbReference type="PANTHER" id="PTHR33481:SF1">
    <property type="entry name" value="ENDONUCLEASE_EXONUCLEASE_PHOSPHATASE DOMAIN-CONTAINING PROTEIN-RELATED"/>
    <property type="match status" value="1"/>
</dbReference>
<reference evidence="2 3" key="1">
    <citation type="submission" date="2019-09" db="EMBL/GenBank/DDBJ databases">
        <authorList>
            <person name="Brejova B."/>
        </authorList>
    </citation>
    <scope>NUCLEOTIDE SEQUENCE [LARGE SCALE GENOMIC DNA]</scope>
</reference>
<dbReference type="AlphaFoldDB" id="A0A5E8BE27"/>
<evidence type="ECO:0000313" key="3">
    <source>
        <dbReference type="Proteomes" id="UP000398389"/>
    </source>
</evidence>
<feature type="domain" description="Reverse transcriptase" evidence="1">
    <location>
        <begin position="97"/>
        <end position="373"/>
    </location>
</feature>
<evidence type="ECO:0000313" key="2">
    <source>
        <dbReference type="EMBL" id="VVT48963.1"/>
    </source>
</evidence>
<accession>A0A5E8BE27</accession>
<dbReference type="InterPro" id="IPR043502">
    <property type="entry name" value="DNA/RNA_pol_sf"/>
</dbReference>